<dbReference type="Gene3D" id="1.20.1250.20">
    <property type="entry name" value="MFS general substrate transporter like domains"/>
    <property type="match status" value="1"/>
</dbReference>
<feature type="domain" description="Major facilitator superfamily (MFS) profile" evidence="6">
    <location>
        <begin position="1"/>
        <end position="96"/>
    </location>
</feature>
<evidence type="ECO:0000259" key="6">
    <source>
        <dbReference type="PROSITE" id="PS50850"/>
    </source>
</evidence>
<dbReference type="OrthoDB" id="5296287at2759"/>
<name>A0A5B7IF04_PORTR</name>
<keyword evidence="4 5" id="KW-0472">Membrane</keyword>
<feature type="transmembrane region" description="Helical" evidence="5">
    <location>
        <begin position="75"/>
        <end position="94"/>
    </location>
</feature>
<accession>A0A5B7IF04</accession>
<keyword evidence="8" id="KW-1185">Reference proteome</keyword>
<keyword evidence="3 5" id="KW-1133">Transmembrane helix</keyword>
<dbReference type="SUPFAM" id="SSF103473">
    <property type="entry name" value="MFS general substrate transporter"/>
    <property type="match status" value="1"/>
</dbReference>
<keyword evidence="2 5" id="KW-0812">Transmembrane</keyword>
<dbReference type="Proteomes" id="UP000324222">
    <property type="component" value="Unassembled WGS sequence"/>
</dbReference>
<reference evidence="7 8" key="1">
    <citation type="submission" date="2019-05" db="EMBL/GenBank/DDBJ databases">
        <title>Another draft genome of Portunus trituberculatus and its Hox gene families provides insights of decapod evolution.</title>
        <authorList>
            <person name="Jeong J.-H."/>
            <person name="Song I."/>
            <person name="Kim S."/>
            <person name="Choi T."/>
            <person name="Kim D."/>
            <person name="Ryu S."/>
            <person name="Kim W."/>
        </authorList>
    </citation>
    <scope>NUCLEOTIDE SEQUENCE [LARGE SCALE GENOMIC DNA]</scope>
    <source>
        <tissue evidence="7">Muscle</tissue>
    </source>
</reference>
<dbReference type="PANTHER" id="PTHR24064">
    <property type="entry name" value="SOLUTE CARRIER FAMILY 22 MEMBER"/>
    <property type="match status" value="1"/>
</dbReference>
<evidence type="ECO:0000256" key="3">
    <source>
        <dbReference type="ARBA" id="ARBA00022989"/>
    </source>
</evidence>
<feature type="transmembrane region" description="Helical" evidence="5">
    <location>
        <begin position="47"/>
        <end position="69"/>
    </location>
</feature>
<evidence type="ECO:0000256" key="4">
    <source>
        <dbReference type="ARBA" id="ARBA00023136"/>
    </source>
</evidence>
<dbReference type="PROSITE" id="PS50850">
    <property type="entry name" value="MFS"/>
    <property type="match status" value="1"/>
</dbReference>
<dbReference type="InterPro" id="IPR020846">
    <property type="entry name" value="MFS_dom"/>
</dbReference>
<organism evidence="7 8">
    <name type="scientific">Portunus trituberculatus</name>
    <name type="common">Swimming crab</name>
    <name type="synonym">Neptunus trituberculatus</name>
    <dbReference type="NCBI Taxonomy" id="210409"/>
    <lineage>
        <taxon>Eukaryota</taxon>
        <taxon>Metazoa</taxon>
        <taxon>Ecdysozoa</taxon>
        <taxon>Arthropoda</taxon>
        <taxon>Crustacea</taxon>
        <taxon>Multicrustacea</taxon>
        <taxon>Malacostraca</taxon>
        <taxon>Eumalacostraca</taxon>
        <taxon>Eucarida</taxon>
        <taxon>Decapoda</taxon>
        <taxon>Pleocyemata</taxon>
        <taxon>Brachyura</taxon>
        <taxon>Eubrachyura</taxon>
        <taxon>Portunoidea</taxon>
        <taxon>Portunidae</taxon>
        <taxon>Portuninae</taxon>
        <taxon>Portunus</taxon>
    </lineage>
</organism>
<dbReference type="GO" id="GO:0022857">
    <property type="term" value="F:transmembrane transporter activity"/>
    <property type="evidence" value="ECO:0007669"/>
    <property type="project" value="InterPro"/>
</dbReference>
<comment type="subcellular location">
    <subcellularLocation>
        <location evidence="1">Membrane</location>
        <topology evidence="1">Multi-pass membrane protein</topology>
    </subcellularLocation>
</comment>
<evidence type="ECO:0000313" key="7">
    <source>
        <dbReference type="EMBL" id="MPC80853.1"/>
    </source>
</evidence>
<evidence type="ECO:0000256" key="5">
    <source>
        <dbReference type="SAM" id="Phobius"/>
    </source>
</evidence>
<dbReference type="EMBL" id="VSRR010055189">
    <property type="protein sequence ID" value="MPC80853.1"/>
    <property type="molecule type" value="Genomic_DNA"/>
</dbReference>
<evidence type="ECO:0000256" key="1">
    <source>
        <dbReference type="ARBA" id="ARBA00004141"/>
    </source>
</evidence>
<dbReference type="GO" id="GO:0016020">
    <property type="term" value="C:membrane"/>
    <property type="evidence" value="ECO:0007669"/>
    <property type="project" value="UniProtKB-SubCell"/>
</dbReference>
<dbReference type="AlphaFoldDB" id="A0A5B7IF04"/>
<evidence type="ECO:0000256" key="2">
    <source>
        <dbReference type="ARBA" id="ARBA00022692"/>
    </source>
</evidence>
<comment type="caution">
    <text evidence="7">The sequence shown here is derived from an EMBL/GenBank/DDBJ whole genome shotgun (WGS) entry which is preliminary data.</text>
</comment>
<evidence type="ECO:0000313" key="8">
    <source>
        <dbReference type="Proteomes" id="UP000324222"/>
    </source>
</evidence>
<feature type="transmembrane region" description="Helical" evidence="5">
    <location>
        <begin position="6"/>
        <end position="35"/>
    </location>
</feature>
<sequence>MALVSAWIPSLIILMVFRFLLGTMHPTSLVTGVVFSMEITEIKWRSTVSVVLGMMWGVGTILWGIFAYLERDWRWLQTFASLIGPAVLPFLLYVPS</sequence>
<protein>
    <submittedName>
        <fullName evidence="7">Putative transporter</fullName>
    </submittedName>
</protein>
<dbReference type="InterPro" id="IPR036259">
    <property type="entry name" value="MFS_trans_sf"/>
</dbReference>
<gene>
    <name evidence="7" type="ORF">E2C01_075446</name>
</gene>
<proteinExistence type="predicted"/>